<evidence type="ECO:0000256" key="2">
    <source>
        <dbReference type="SAM" id="MobiDB-lite"/>
    </source>
</evidence>
<reference evidence="3 4" key="1">
    <citation type="journal article" date="2015" name="Genome Biol. Evol.">
        <title>Phylogenomic analyses indicate that early fungi evolved digesting cell walls of algal ancestors of land plants.</title>
        <authorList>
            <person name="Chang Y."/>
            <person name="Wang S."/>
            <person name="Sekimoto S."/>
            <person name="Aerts A.L."/>
            <person name="Choi C."/>
            <person name="Clum A."/>
            <person name="LaButti K.M."/>
            <person name="Lindquist E.A."/>
            <person name="Yee Ngan C."/>
            <person name="Ohm R.A."/>
            <person name="Salamov A.A."/>
            <person name="Grigoriev I.V."/>
            <person name="Spatafora J.W."/>
            <person name="Berbee M.L."/>
        </authorList>
    </citation>
    <scope>NUCLEOTIDE SEQUENCE [LARGE SCALE GENOMIC DNA]</scope>
    <source>
        <strain evidence="3 4">JEL478</strain>
    </source>
</reference>
<dbReference type="OrthoDB" id="16747at2759"/>
<dbReference type="EMBL" id="KQ965770">
    <property type="protein sequence ID" value="KXS14316.1"/>
    <property type="molecule type" value="Genomic_DNA"/>
</dbReference>
<dbReference type="Gene3D" id="3.30.1540.10">
    <property type="entry name" value="formyl-coa transferase, domain 3"/>
    <property type="match status" value="1"/>
</dbReference>
<dbReference type="Gene3D" id="3.40.50.10540">
    <property type="entry name" value="Crotonobetainyl-coa:carnitine coa-transferase, domain 1"/>
    <property type="match status" value="1"/>
</dbReference>
<evidence type="ECO:0000313" key="4">
    <source>
        <dbReference type="Proteomes" id="UP000070544"/>
    </source>
</evidence>
<organism evidence="3 4">
    <name type="scientific">Gonapodya prolifera (strain JEL478)</name>
    <name type="common">Monoblepharis prolifera</name>
    <dbReference type="NCBI Taxonomy" id="1344416"/>
    <lineage>
        <taxon>Eukaryota</taxon>
        <taxon>Fungi</taxon>
        <taxon>Fungi incertae sedis</taxon>
        <taxon>Chytridiomycota</taxon>
        <taxon>Chytridiomycota incertae sedis</taxon>
        <taxon>Monoblepharidomycetes</taxon>
        <taxon>Monoblepharidales</taxon>
        <taxon>Gonapodyaceae</taxon>
        <taxon>Gonapodya</taxon>
    </lineage>
</organism>
<feature type="region of interest" description="Disordered" evidence="2">
    <location>
        <begin position="338"/>
        <end position="374"/>
    </location>
</feature>
<evidence type="ECO:0000256" key="1">
    <source>
        <dbReference type="ARBA" id="ARBA00008383"/>
    </source>
</evidence>
<dbReference type="InterPro" id="IPR050509">
    <property type="entry name" value="CoA-transferase_III"/>
</dbReference>
<dbReference type="PANTHER" id="PTHR48228:SF5">
    <property type="entry name" value="ALPHA-METHYLACYL-COA RACEMASE"/>
    <property type="match status" value="1"/>
</dbReference>
<feature type="compositionally biased region" description="Basic and acidic residues" evidence="2">
    <location>
        <begin position="338"/>
        <end position="354"/>
    </location>
</feature>
<keyword evidence="4" id="KW-1185">Reference proteome</keyword>
<dbReference type="STRING" id="1344416.A0A139ABZ0"/>
<dbReference type="PANTHER" id="PTHR48228">
    <property type="entry name" value="SUCCINYL-COA--D-CITRAMALATE COA-TRANSFERASE"/>
    <property type="match status" value="1"/>
</dbReference>
<evidence type="ECO:0000313" key="3">
    <source>
        <dbReference type="EMBL" id="KXS14316.1"/>
    </source>
</evidence>
<proteinExistence type="inferred from homology"/>
<dbReference type="InterPro" id="IPR023606">
    <property type="entry name" value="CoA-Trfase_III_dom_1_sf"/>
</dbReference>
<dbReference type="InterPro" id="IPR003673">
    <property type="entry name" value="CoA-Trfase_fam_III"/>
</dbReference>
<protein>
    <submittedName>
        <fullName evidence="3">CoA-transferase family III</fullName>
    </submittedName>
</protein>
<dbReference type="OMA" id="CPFYGTY"/>
<dbReference type="AlphaFoldDB" id="A0A139ABZ0"/>
<comment type="similarity">
    <text evidence="1">Belongs to the CoA-transferase III family.</text>
</comment>
<dbReference type="Proteomes" id="UP000070544">
    <property type="component" value="Unassembled WGS sequence"/>
</dbReference>
<name>A0A139ABZ0_GONPJ</name>
<sequence length="404" mass="43933">MPAPLEGIKVVEVAGIGPGPFCGMVLADFGAEVVRVERIGNQPGPSMQRGKKSIEVDLKKPEGVELVLRLCEKADVIIEPYRPGVMERLGLGPDVVFKRNPNIIYGRMTGFGQEGKYANMAGHDANYVATSGLLSALGHPAGPPAAPINLMGDFAGGGMMLALGITMALFERDNKKSGSGKGQVIDCAMCDGAAYVATFLYQARFNGMWGPRGTNMLDHGAPYSTSYETMDGKFMSVQAIEPQFYSILLKLLGLPAEQRAKLEKTQNDRKAWPSTKRLFTGLFLTKTRDEWEKIFDGQDACTVPVFELEEILPIAGKGGNGRSDPLYSHAAQRQLLGKREGTDGSKAEHWEPRPAPRFSRSQHMPIRPAPVTGRDTKPVLKSWLGLNDSEVSAIESKKIVVSRL</sequence>
<gene>
    <name evidence="3" type="ORF">M427DRAFT_124400</name>
</gene>
<dbReference type="SUPFAM" id="SSF89796">
    <property type="entry name" value="CoA-transferase family III (CaiB/BaiF)"/>
    <property type="match status" value="1"/>
</dbReference>
<dbReference type="Pfam" id="PF02515">
    <property type="entry name" value="CoA_transf_3"/>
    <property type="match status" value="1"/>
</dbReference>
<dbReference type="InterPro" id="IPR044855">
    <property type="entry name" value="CoA-Trfase_III_dom3_sf"/>
</dbReference>
<keyword evidence="3" id="KW-0808">Transferase</keyword>
<dbReference type="GO" id="GO:0016740">
    <property type="term" value="F:transferase activity"/>
    <property type="evidence" value="ECO:0007669"/>
    <property type="project" value="UniProtKB-KW"/>
</dbReference>
<accession>A0A139ABZ0</accession>